<comment type="caution">
    <text evidence="8">The sequence shown here is derived from an EMBL/GenBank/DDBJ whole genome shotgun (WGS) entry which is preliminary data.</text>
</comment>
<dbReference type="InterPro" id="IPR003661">
    <property type="entry name" value="HisK_dim/P_dom"/>
</dbReference>
<gene>
    <name evidence="8" type="ORF">LX69_02206</name>
</gene>
<feature type="transmembrane region" description="Helical" evidence="6">
    <location>
        <begin position="251"/>
        <end position="270"/>
    </location>
</feature>
<feature type="transmembrane region" description="Helical" evidence="6">
    <location>
        <begin position="220"/>
        <end position="239"/>
    </location>
</feature>
<comment type="catalytic activity">
    <reaction evidence="1">
        <text>ATP + protein L-histidine = ADP + protein N-phospho-L-histidine.</text>
        <dbReference type="EC" id="2.7.13.3"/>
    </reaction>
</comment>
<feature type="transmembrane region" description="Helical" evidence="6">
    <location>
        <begin position="153"/>
        <end position="172"/>
    </location>
</feature>
<keyword evidence="9" id="KW-1185">Reference proteome</keyword>
<evidence type="ECO:0000259" key="7">
    <source>
        <dbReference type="PROSITE" id="PS50109"/>
    </source>
</evidence>
<dbReference type="Gene3D" id="3.30.565.10">
    <property type="entry name" value="Histidine kinase-like ATPase, C-terminal domain"/>
    <property type="match status" value="1"/>
</dbReference>
<accession>A0A2W7N5N0</accession>
<reference evidence="8 9" key="1">
    <citation type="submission" date="2018-06" db="EMBL/GenBank/DDBJ databases">
        <title>Genomic Encyclopedia of Archaeal and Bacterial Type Strains, Phase II (KMG-II): from individual species to whole genera.</title>
        <authorList>
            <person name="Goeker M."/>
        </authorList>
    </citation>
    <scope>NUCLEOTIDE SEQUENCE [LARGE SCALE GENOMIC DNA]</scope>
    <source>
        <strain evidence="8 9">DSM 6779</strain>
    </source>
</reference>
<feature type="transmembrane region" description="Helical" evidence="6">
    <location>
        <begin position="30"/>
        <end position="48"/>
    </location>
</feature>
<feature type="transmembrane region" description="Helical" evidence="6">
    <location>
        <begin position="291"/>
        <end position="311"/>
    </location>
</feature>
<dbReference type="InterPro" id="IPR005467">
    <property type="entry name" value="His_kinase_dom"/>
</dbReference>
<keyword evidence="6" id="KW-0472">Membrane</keyword>
<dbReference type="PANTHER" id="PTHR43047">
    <property type="entry name" value="TWO-COMPONENT HISTIDINE PROTEIN KINASE"/>
    <property type="match status" value="1"/>
</dbReference>
<dbReference type="Pfam" id="PF00512">
    <property type="entry name" value="HisKA"/>
    <property type="match status" value="1"/>
</dbReference>
<dbReference type="SMART" id="SM00387">
    <property type="entry name" value="HATPase_c"/>
    <property type="match status" value="1"/>
</dbReference>
<evidence type="ECO:0000256" key="6">
    <source>
        <dbReference type="SAM" id="Phobius"/>
    </source>
</evidence>
<keyword evidence="4" id="KW-0808">Transferase</keyword>
<dbReference type="PRINTS" id="PR00344">
    <property type="entry name" value="BCTRLSENSOR"/>
</dbReference>
<feature type="transmembrane region" description="Helical" evidence="6">
    <location>
        <begin position="88"/>
        <end position="108"/>
    </location>
</feature>
<dbReference type="Gene3D" id="3.30.450.20">
    <property type="entry name" value="PAS domain"/>
    <property type="match status" value="1"/>
</dbReference>
<keyword evidence="6" id="KW-1133">Transmembrane helix</keyword>
<dbReference type="InterPro" id="IPR035965">
    <property type="entry name" value="PAS-like_dom_sf"/>
</dbReference>
<dbReference type="InterPro" id="IPR003594">
    <property type="entry name" value="HATPase_dom"/>
</dbReference>
<dbReference type="GO" id="GO:0000155">
    <property type="term" value="F:phosphorelay sensor kinase activity"/>
    <property type="evidence" value="ECO:0007669"/>
    <property type="project" value="InterPro"/>
</dbReference>
<dbReference type="SMART" id="SM00091">
    <property type="entry name" value="PAS"/>
    <property type="match status" value="1"/>
</dbReference>
<evidence type="ECO:0000256" key="2">
    <source>
        <dbReference type="ARBA" id="ARBA00012438"/>
    </source>
</evidence>
<dbReference type="CDD" id="cd00082">
    <property type="entry name" value="HisKA"/>
    <property type="match status" value="1"/>
</dbReference>
<name>A0A2W7N5N0_9BACT</name>
<feature type="transmembrane region" description="Helical" evidence="6">
    <location>
        <begin position="184"/>
        <end position="208"/>
    </location>
</feature>
<dbReference type="InterPro" id="IPR000014">
    <property type="entry name" value="PAS"/>
</dbReference>
<dbReference type="InterPro" id="IPR004358">
    <property type="entry name" value="Sig_transdc_His_kin-like_C"/>
</dbReference>
<keyword evidence="3" id="KW-0597">Phosphoprotein</keyword>
<feature type="domain" description="Histidine kinase" evidence="7">
    <location>
        <begin position="537"/>
        <end position="755"/>
    </location>
</feature>
<evidence type="ECO:0000256" key="3">
    <source>
        <dbReference type="ARBA" id="ARBA00022553"/>
    </source>
</evidence>
<sequence>MYELGVGEEIMETITLPHIRRHRMINFKNLIRITIGLFMMAVLSYAILPATPLLVFGNFFFLACSGMAFGILLYVWQHPQTPSDYRSSLKFFSLSMFFWFMGDLLWLFNELIWHLETDPSLADIGYLMNYPFIIAGVWALPNMEKSAFYRRKALNELIMILICTAVIFWYLVVYPFFVSQQEDIIKTLLVIAYPLGDILVFWSIVMLLYKYPLRMANRAIRLMVVALSIVVVTDIAYTALSYQDTYDTGDWIDLGYFAFYFLMSLSALSIKDQREENEHGTVHVGMSHQEWVTYIPYAFCLLLYGLLFYLFYTNSTANMAILYIGGLSLLLLQVRHMRLIYVDHKSLTKEILFFNQHLEHKVIERTQDLYQLNQKLYNEIQEHIQTEKNLRESEQRFRTLVETSPYGIALCSIDGYWIMSNHQGAISLGYHNAEAMIGKKAIRHVEESDRKYVHEEFLKLHQQSNPVCLILNIVRTDRFTIPLEVSATMIRDEHGLPKMILIISRDLTELRLTGELLKYKNQELENLNKEKDKLFSIIAHDLRSPFFSIIGLLDILLKKQNLLNEQERHEYLEMVKNSAQETLTMIENLLEWSRVQQNHLAIKKTPLKVNEMVGEVIRTVAPTATLKRIHIDTEIAENLEVQGDPNMLRTVFRNFVGNALKFTHPDGVITITAQHHTSNTEIIVSDTGVGIEADKLDTLFSGTISGTTRGTMGEKGTGLGLSLCKDLIERHGGKVWVESQPGKGSRFGFSLPNLSN</sequence>
<dbReference type="PROSITE" id="PS50109">
    <property type="entry name" value="HIS_KIN"/>
    <property type="match status" value="1"/>
</dbReference>
<dbReference type="EC" id="2.7.13.3" evidence="2"/>
<dbReference type="Proteomes" id="UP000249239">
    <property type="component" value="Unassembled WGS sequence"/>
</dbReference>
<dbReference type="OrthoDB" id="9810447at2"/>
<protein>
    <recommendedName>
        <fullName evidence="2">histidine kinase</fullName>
        <ecNumber evidence="2">2.7.13.3</ecNumber>
    </recommendedName>
</protein>
<keyword evidence="5" id="KW-0418">Kinase</keyword>
<dbReference type="NCBIfam" id="TIGR00229">
    <property type="entry name" value="sensory_box"/>
    <property type="match status" value="1"/>
</dbReference>
<feature type="transmembrane region" description="Helical" evidence="6">
    <location>
        <begin position="120"/>
        <end position="141"/>
    </location>
</feature>
<dbReference type="FunFam" id="3.30.565.10:FF:000006">
    <property type="entry name" value="Sensor histidine kinase WalK"/>
    <property type="match status" value="1"/>
</dbReference>
<evidence type="ECO:0000256" key="4">
    <source>
        <dbReference type="ARBA" id="ARBA00022679"/>
    </source>
</evidence>
<dbReference type="GO" id="GO:0006355">
    <property type="term" value="P:regulation of DNA-templated transcription"/>
    <property type="evidence" value="ECO:0007669"/>
    <property type="project" value="InterPro"/>
</dbReference>
<dbReference type="SUPFAM" id="SSF55874">
    <property type="entry name" value="ATPase domain of HSP90 chaperone/DNA topoisomerase II/histidine kinase"/>
    <property type="match status" value="1"/>
</dbReference>
<dbReference type="InterPro" id="IPR036097">
    <property type="entry name" value="HisK_dim/P_sf"/>
</dbReference>
<dbReference type="SUPFAM" id="SSF47384">
    <property type="entry name" value="Homodimeric domain of signal transducing histidine kinase"/>
    <property type="match status" value="1"/>
</dbReference>
<evidence type="ECO:0000313" key="9">
    <source>
        <dbReference type="Proteomes" id="UP000249239"/>
    </source>
</evidence>
<evidence type="ECO:0000256" key="1">
    <source>
        <dbReference type="ARBA" id="ARBA00000085"/>
    </source>
</evidence>
<dbReference type="InterPro" id="IPR013767">
    <property type="entry name" value="PAS_fold"/>
</dbReference>
<organism evidence="8 9">
    <name type="scientific">Breznakibacter xylanolyticus</name>
    <dbReference type="NCBI Taxonomy" id="990"/>
    <lineage>
        <taxon>Bacteria</taxon>
        <taxon>Pseudomonadati</taxon>
        <taxon>Bacteroidota</taxon>
        <taxon>Bacteroidia</taxon>
        <taxon>Marinilabiliales</taxon>
        <taxon>Marinilabiliaceae</taxon>
        <taxon>Breznakibacter</taxon>
    </lineage>
</organism>
<dbReference type="Pfam" id="PF00989">
    <property type="entry name" value="PAS"/>
    <property type="match status" value="1"/>
</dbReference>
<dbReference type="Pfam" id="PF02518">
    <property type="entry name" value="HATPase_c"/>
    <property type="match status" value="1"/>
</dbReference>
<evidence type="ECO:0000256" key="5">
    <source>
        <dbReference type="ARBA" id="ARBA00022777"/>
    </source>
</evidence>
<evidence type="ECO:0000313" key="8">
    <source>
        <dbReference type="EMBL" id="PZX15368.1"/>
    </source>
</evidence>
<keyword evidence="6" id="KW-0812">Transmembrane</keyword>
<dbReference type="SMART" id="SM00388">
    <property type="entry name" value="HisKA"/>
    <property type="match status" value="1"/>
</dbReference>
<dbReference type="EMBL" id="QKZK01000016">
    <property type="protein sequence ID" value="PZX15368.1"/>
    <property type="molecule type" value="Genomic_DNA"/>
</dbReference>
<dbReference type="InterPro" id="IPR036890">
    <property type="entry name" value="HATPase_C_sf"/>
</dbReference>
<dbReference type="AlphaFoldDB" id="A0A2W7N5N0"/>
<dbReference type="Gene3D" id="1.10.287.130">
    <property type="match status" value="1"/>
</dbReference>
<dbReference type="SUPFAM" id="SSF55785">
    <property type="entry name" value="PYP-like sensor domain (PAS domain)"/>
    <property type="match status" value="1"/>
</dbReference>
<proteinExistence type="predicted"/>
<feature type="transmembrane region" description="Helical" evidence="6">
    <location>
        <begin position="54"/>
        <end position="76"/>
    </location>
</feature>